<dbReference type="Proteomes" id="UP001344658">
    <property type="component" value="Unassembled WGS sequence"/>
</dbReference>
<proteinExistence type="inferred from homology"/>
<feature type="domain" description="NlpC/P60" evidence="7">
    <location>
        <begin position="255"/>
        <end position="386"/>
    </location>
</feature>
<evidence type="ECO:0000256" key="5">
    <source>
        <dbReference type="SAM" id="MobiDB-lite"/>
    </source>
</evidence>
<dbReference type="Pfam" id="PF00877">
    <property type="entry name" value="NLPC_P60"/>
    <property type="match status" value="1"/>
</dbReference>
<evidence type="ECO:0000256" key="6">
    <source>
        <dbReference type="SAM" id="SignalP"/>
    </source>
</evidence>
<dbReference type="InterPro" id="IPR000064">
    <property type="entry name" value="NLP_P60_dom"/>
</dbReference>
<feature type="compositionally biased region" description="Low complexity" evidence="5">
    <location>
        <begin position="199"/>
        <end position="218"/>
    </location>
</feature>
<dbReference type="SUPFAM" id="SSF54001">
    <property type="entry name" value="Cysteine proteinases"/>
    <property type="match status" value="1"/>
</dbReference>
<accession>A0ABU7PDW2</accession>
<keyword evidence="2" id="KW-0645">Protease</keyword>
<name>A0ABU7PDW2_9ACTN</name>
<dbReference type="EMBL" id="JAZEWV010000014">
    <property type="protein sequence ID" value="MEE4544004.1"/>
    <property type="molecule type" value="Genomic_DNA"/>
</dbReference>
<evidence type="ECO:0000256" key="3">
    <source>
        <dbReference type="ARBA" id="ARBA00022801"/>
    </source>
</evidence>
<organism evidence="8 9">
    <name type="scientific">Actinacidiphila polyblastidii</name>
    <dbReference type="NCBI Taxonomy" id="3110430"/>
    <lineage>
        <taxon>Bacteria</taxon>
        <taxon>Bacillati</taxon>
        <taxon>Actinomycetota</taxon>
        <taxon>Actinomycetes</taxon>
        <taxon>Kitasatosporales</taxon>
        <taxon>Streptomycetaceae</taxon>
        <taxon>Actinacidiphila</taxon>
    </lineage>
</organism>
<dbReference type="PANTHER" id="PTHR47359:SF3">
    <property type="entry name" value="NLP_P60 DOMAIN-CONTAINING PROTEIN-RELATED"/>
    <property type="match status" value="1"/>
</dbReference>
<keyword evidence="4" id="KW-0788">Thiol protease</keyword>
<dbReference type="InterPro" id="IPR051794">
    <property type="entry name" value="PG_Endopeptidase_C40"/>
</dbReference>
<evidence type="ECO:0000256" key="1">
    <source>
        <dbReference type="ARBA" id="ARBA00007074"/>
    </source>
</evidence>
<evidence type="ECO:0000256" key="2">
    <source>
        <dbReference type="ARBA" id="ARBA00022670"/>
    </source>
</evidence>
<feature type="region of interest" description="Disordered" evidence="5">
    <location>
        <begin position="199"/>
        <end position="231"/>
    </location>
</feature>
<comment type="similarity">
    <text evidence="1">Belongs to the peptidase C40 family.</text>
</comment>
<keyword evidence="3" id="KW-0378">Hydrolase</keyword>
<evidence type="ECO:0000313" key="9">
    <source>
        <dbReference type="Proteomes" id="UP001344658"/>
    </source>
</evidence>
<evidence type="ECO:0000313" key="8">
    <source>
        <dbReference type="EMBL" id="MEE4544004.1"/>
    </source>
</evidence>
<evidence type="ECO:0000259" key="7">
    <source>
        <dbReference type="PROSITE" id="PS51935"/>
    </source>
</evidence>
<comment type="caution">
    <text evidence="8">The sequence shown here is derived from an EMBL/GenBank/DDBJ whole genome shotgun (WGS) entry which is preliminary data.</text>
</comment>
<reference evidence="8 9" key="1">
    <citation type="submission" date="2023-12" db="EMBL/GenBank/DDBJ databases">
        <title>Streptomyces sp. V4-01.</title>
        <authorList>
            <person name="Somphong A."/>
            <person name="Phongsopitanun W."/>
        </authorList>
    </citation>
    <scope>NUCLEOTIDE SEQUENCE [LARGE SCALE GENOMIC DNA]</scope>
    <source>
        <strain evidence="8 9">V4-01</strain>
    </source>
</reference>
<dbReference type="PANTHER" id="PTHR47359">
    <property type="entry name" value="PEPTIDOGLYCAN DL-ENDOPEPTIDASE CWLO"/>
    <property type="match status" value="1"/>
</dbReference>
<evidence type="ECO:0000256" key="4">
    <source>
        <dbReference type="ARBA" id="ARBA00022807"/>
    </source>
</evidence>
<dbReference type="InterPro" id="IPR038765">
    <property type="entry name" value="Papain-like_cys_pep_sf"/>
</dbReference>
<dbReference type="PROSITE" id="PS51935">
    <property type="entry name" value="NLPC_P60"/>
    <property type="match status" value="1"/>
</dbReference>
<keyword evidence="6" id="KW-0732">Signal</keyword>
<feature type="chain" id="PRO_5045805579" evidence="6">
    <location>
        <begin position="20"/>
        <end position="386"/>
    </location>
</feature>
<gene>
    <name evidence="8" type="ORF">V2S66_18760</name>
</gene>
<keyword evidence="9" id="KW-1185">Reference proteome</keyword>
<protein>
    <submittedName>
        <fullName evidence="8">NlpC/P60 family protein</fullName>
    </submittedName>
</protein>
<sequence>MKWLAAVLGLLCLTPLLIAGLSAVSAAGAGPASLTAACTTGTVDTAAVAAQVAAILGGTTPGPDSHVDGLDLPAEQIPNAAAIIVTGITLHVPARGQIIALATALQESRLRNLPSGDRDSVGLFQQRPTQGWGTPAQLLDPVYASSKFYSALLAVSGWQQLTVTQAAQAVQKSALPDAYATWEPLATALQQAITATLPAAEQPPASAPADPNSPVDPAGTPAPVTGCGTGDDGSLYGPIPPGTIPAGYTIPADAPAAVKTAITWAMHQLGTPYQWGGSCTNSHGPDPMGRCDCSSLVQQSYRAAGITLPRTTYTQINAGVPIPLTAIQPGDLLFTEGSPDHPEHVGIYLGAGLVIAAPHTGAVVRIDPLSQWDVLAARRVTTQPAG</sequence>
<dbReference type="RefSeq" id="WP_330796915.1">
    <property type="nucleotide sequence ID" value="NZ_JAZEWV010000014.1"/>
</dbReference>
<feature type="signal peptide" evidence="6">
    <location>
        <begin position="1"/>
        <end position="19"/>
    </location>
</feature>
<dbReference type="Gene3D" id="3.90.1720.10">
    <property type="entry name" value="endopeptidase domain like (from Nostoc punctiforme)"/>
    <property type="match status" value="1"/>
</dbReference>